<accession>Q5JEJ9</accession>
<protein>
    <submittedName>
        <fullName evidence="1">Uncharacterized protein</fullName>
    </submittedName>
</protein>
<reference evidence="1 2" key="1">
    <citation type="journal article" date="2005" name="Genome Res.">
        <title>Complete genome sequence of the hyperthermophilic archaeon Thermococcus kodakaraensis KOD1 and comparison with Pyrococcus genomes.</title>
        <authorList>
            <person name="Fukui T."/>
            <person name="Atomi H."/>
            <person name="Kanai T."/>
            <person name="Matsumi R."/>
            <person name="Fujiwara S."/>
            <person name="Imanaka T."/>
        </authorList>
    </citation>
    <scope>NUCLEOTIDE SEQUENCE [LARGE SCALE GENOMIC DNA]</scope>
    <source>
        <strain evidence="2">ATCC BAA-918 / JCM 12380 / KOD1</strain>
    </source>
</reference>
<dbReference type="HOGENOM" id="CLU_663244_0_0_2"/>
<dbReference type="eggNOG" id="arCOG00281">
    <property type="taxonomic scope" value="Archaea"/>
</dbReference>
<dbReference type="KEGG" id="tko:TK0087"/>
<evidence type="ECO:0000313" key="1">
    <source>
        <dbReference type="EMBL" id="BAD84276.1"/>
    </source>
</evidence>
<dbReference type="AlphaFoldDB" id="Q5JEJ9"/>
<dbReference type="EnsemblBacteria" id="BAD84276">
    <property type="protein sequence ID" value="BAD84276"/>
    <property type="gene ID" value="TK0087"/>
</dbReference>
<dbReference type="InterPro" id="IPR027417">
    <property type="entry name" value="P-loop_NTPase"/>
</dbReference>
<dbReference type="GeneID" id="78446592"/>
<organism evidence="1 2">
    <name type="scientific">Thermococcus kodakarensis (strain ATCC BAA-918 / JCM 12380 / KOD1)</name>
    <name type="common">Pyrococcus kodakaraensis (strain KOD1)</name>
    <dbReference type="NCBI Taxonomy" id="69014"/>
    <lineage>
        <taxon>Archaea</taxon>
        <taxon>Methanobacteriati</taxon>
        <taxon>Methanobacteriota</taxon>
        <taxon>Thermococci</taxon>
        <taxon>Thermococcales</taxon>
        <taxon>Thermococcaceae</taxon>
        <taxon>Thermococcus</taxon>
    </lineage>
</organism>
<dbReference type="EMBL" id="AP006878">
    <property type="protein sequence ID" value="BAD84276.1"/>
    <property type="molecule type" value="Genomic_DNA"/>
</dbReference>
<dbReference type="STRING" id="69014.TK0087"/>
<dbReference type="SUPFAM" id="SSF52540">
    <property type="entry name" value="P-loop containing nucleoside triphosphate hydrolases"/>
    <property type="match status" value="1"/>
</dbReference>
<gene>
    <name evidence="1" type="ordered locus">TK0087</name>
</gene>
<keyword evidence="2" id="KW-1185">Reference proteome</keyword>
<name>Q5JEJ9_THEKO</name>
<dbReference type="PATRIC" id="fig|69014.16.peg.90"/>
<dbReference type="RefSeq" id="WP_011249042.1">
    <property type="nucleotide sequence ID" value="NC_006624.1"/>
</dbReference>
<dbReference type="Gene3D" id="3.40.50.300">
    <property type="entry name" value="P-loop containing nucleotide triphosphate hydrolases"/>
    <property type="match status" value="1"/>
</dbReference>
<dbReference type="OrthoDB" id="97044at2157"/>
<proteinExistence type="predicted"/>
<dbReference type="Proteomes" id="UP000000536">
    <property type="component" value="Chromosome"/>
</dbReference>
<sequence length="435" mass="50628">MRANLEEIWPRDVLEEDLQRYEEKTSYSENPLLTFGLTKRGKLAYPLSGPSHRLIMGQTGAGKTTLAQTLMEIDFLRGRKVFEIEPALEAKSERAFMNLPNNDSRMRRVLLEKFGIDIEDLNEWPFRAVVYSPATPRFINFLQKYENHPGIEFFKPLTFTEADLIDIIARTLPTGSIEGLIVADAYDQYVNTVKKRKKRNIEEFKNYVKEIGEGTNVNIDNTLMKINRFYHVLKGLEVENGVTLNEMMKNPKEISVFTTHFIERPEDRYIWTFAILVTVYSNWIGNLKRDYLMSFFVADANLLAPSSPRDIIEKLSYFQTLMRQELQIYVKISRGKNMAWTLDTQRHDDLSPSIVSECKEWFVKRMYAREFAQKLGVEPRLLRTLSIEKAIYVGPLTKYKVLLRPPISRKAAAGEYAPIHFLDAYEGWENEEANF</sequence>
<evidence type="ECO:0000313" key="2">
    <source>
        <dbReference type="Proteomes" id="UP000000536"/>
    </source>
</evidence>
<dbReference type="InParanoid" id="Q5JEJ9"/>